<gene>
    <name evidence="1" type="ORF">HDG41_000117</name>
</gene>
<dbReference type="EMBL" id="JACHDE010000001">
    <property type="protein sequence ID" value="MBB5398081.1"/>
    <property type="molecule type" value="Genomic_DNA"/>
</dbReference>
<dbReference type="AlphaFoldDB" id="A0A7W8L2J0"/>
<dbReference type="Pfam" id="PF05962">
    <property type="entry name" value="HutD"/>
    <property type="match status" value="1"/>
</dbReference>
<proteinExistence type="predicted"/>
<evidence type="ECO:0000313" key="1">
    <source>
        <dbReference type="EMBL" id="MBB5398081.1"/>
    </source>
</evidence>
<dbReference type="PANTHER" id="PTHR37943:SF1">
    <property type="entry name" value="PROTEIN VES"/>
    <property type="match status" value="1"/>
</dbReference>
<dbReference type="InterPro" id="IPR010282">
    <property type="entry name" value="Uncharacterised_HutD/Ves"/>
</dbReference>
<dbReference type="PANTHER" id="PTHR37943">
    <property type="entry name" value="PROTEIN VES"/>
    <property type="match status" value="1"/>
</dbReference>
<organism evidence="1 2">
    <name type="scientific">Paraburkholderia youngii</name>
    <dbReference type="NCBI Taxonomy" id="2782701"/>
    <lineage>
        <taxon>Bacteria</taxon>
        <taxon>Pseudomonadati</taxon>
        <taxon>Pseudomonadota</taxon>
        <taxon>Betaproteobacteria</taxon>
        <taxon>Burkholderiales</taxon>
        <taxon>Burkholderiaceae</taxon>
        <taxon>Paraburkholderia</taxon>
    </lineage>
</organism>
<evidence type="ECO:0000313" key="2">
    <source>
        <dbReference type="Proteomes" id="UP000592820"/>
    </source>
</evidence>
<dbReference type="InterPro" id="IPR011051">
    <property type="entry name" value="RmlC_Cupin_sf"/>
</dbReference>
<dbReference type="Proteomes" id="UP000592820">
    <property type="component" value="Unassembled WGS sequence"/>
</dbReference>
<comment type="caution">
    <text evidence="1">The sequence shown here is derived from an EMBL/GenBank/DDBJ whole genome shotgun (WGS) entry which is preliminary data.</text>
</comment>
<protein>
    <submittedName>
        <fullName evidence="1">Environmental stress-induced protein Ves</fullName>
    </submittedName>
</protein>
<dbReference type="InterPro" id="IPR014710">
    <property type="entry name" value="RmlC-like_jellyroll"/>
</dbReference>
<dbReference type="Gene3D" id="2.60.120.10">
    <property type="entry name" value="Jelly Rolls"/>
    <property type="match status" value="1"/>
</dbReference>
<reference evidence="1 2" key="1">
    <citation type="submission" date="2020-08" db="EMBL/GenBank/DDBJ databases">
        <title>Genomic Encyclopedia of Type Strains, Phase IV (KMG-V): Genome sequencing to study the core and pangenomes of soil and plant-associated prokaryotes.</title>
        <authorList>
            <person name="Whitman W."/>
        </authorList>
    </citation>
    <scope>NUCLEOTIDE SEQUENCE [LARGE SCALE GENOMIC DNA]</scope>
    <source>
        <strain evidence="1 2">JPY162</strain>
    </source>
</reference>
<name>A0A7W8L2J0_9BURK</name>
<dbReference type="SUPFAM" id="SSF51182">
    <property type="entry name" value="RmlC-like cupins"/>
    <property type="match status" value="1"/>
</dbReference>
<sequence>MTRTIAKRCADDHTVDWRVSVATLNGSAKFSLFPGLDRTLLPLDEGAVDLHSQDGASIARLGQPVRFSGDLQIWASVSAQPVNVLNVMTRRGAMMEGKCRSCTAARGPVTAVVRSDRPTIVS</sequence>
<accession>A0A7W8L2J0</accession>